<dbReference type="EC" id="5.4.99.25" evidence="5"/>
<accession>A0A929RP62</accession>
<evidence type="ECO:0000256" key="1">
    <source>
        <dbReference type="ARBA" id="ARBA00000385"/>
    </source>
</evidence>
<evidence type="ECO:0000259" key="6">
    <source>
        <dbReference type="Pfam" id="PF01509"/>
    </source>
</evidence>
<dbReference type="InterPro" id="IPR014780">
    <property type="entry name" value="tRNA_psdUridine_synth_TruB"/>
</dbReference>
<feature type="domain" description="tRNA pseudouridylate synthase B C-terminal" evidence="7">
    <location>
        <begin position="205"/>
        <end position="250"/>
    </location>
</feature>
<sequence>MARRPDNPRPGLVVIDKPQGITSHDVVSRVRRLAHTRKVGHGGTLDPMATGVLVLGIGKATKLLTWVSGHSKEYRATIRFGVATNTDDAEGAPCAVQGCVFLTEADVEAVLAPLRGDIMQVPTTVSAIKVGGKRAYALARAGEDVELAARPVRISRLEVLSPPRCGEYVVDEAGVQEGRSACAPRLVPVVDVDVDVECSSGTYVRALARDAGKALGVGAHLSALRRTRVGDFTLDEAFTLDELDAVVEETDAGEGAQPVLPLIPLGRAALAMFPSLPLTEAEAGAFAHGQAPRRSSDALTQWMSEVGYAAPNFAEGEAPPIAATSESGDVLGLLRIDDSRLRTILVF</sequence>
<dbReference type="EMBL" id="JABZGF010000047">
    <property type="protein sequence ID" value="MBF0966096.1"/>
    <property type="molecule type" value="Genomic_DNA"/>
</dbReference>
<protein>
    <recommendedName>
        <fullName evidence="5">tRNA pseudouridine synthase B</fullName>
        <ecNumber evidence="5">5.4.99.25</ecNumber>
    </recommendedName>
    <alternativeName>
        <fullName evidence="5">tRNA pseudouridine(55) synthase</fullName>
        <shortName evidence="5">Psi55 synthase</shortName>
    </alternativeName>
    <alternativeName>
        <fullName evidence="5">tRNA pseudouridylate synthase</fullName>
    </alternativeName>
    <alternativeName>
        <fullName evidence="5">tRNA-uridine isomerase</fullName>
    </alternativeName>
</protein>
<evidence type="ECO:0000256" key="5">
    <source>
        <dbReference type="HAMAP-Rule" id="MF_01080"/>
    </source>
</evidence>
<dbReference type="RefSeq" id="WP_073983433.1">
    <property type="nucleotide sequence ID" value="NZ_CAUVCF010000002.1"/>
</dbReference>
<dbReference type="Gene3D" id="2.30.130.10">
    <property type="entry name" value="PUA domain"/>
    <property type="match status" value="1"/>
</dbReference>
<dbReference type="GO" id="GO:1990481">
    <property type="term" value="P:mRNA pseudouridine synthesis"/>
    <property type="evidence" value="ECO:0007669"/>
    <property type="project" value="TreeGrafter"/>
</dbReference>
<comment type="similarity">
    <text evidence="2 5">Belongs to the pseudouridine synthase TruB family. Type 1 subfamily.</text>
</comment>
<organism evidence="8 9">
    <name type="scientific">Actinomyces bouchesdurhonensis</name>
    <dbReference type="NCBI Taxonomy" id="1852361"/>
    <lineage>
        <taxon>Bacteria</taxon>
        <taxon>Bacillati</taxon>
        <taxon>Actinomycetota</taxon>
        <taxon>Actinomycetes</taxon>
        <taxon>Actinomycetales</taxon>
        <taxon>Actinomycetaceae</taxon>
        <taxon>Actinomyces</taxon>
    </lineage>
</organism>
<dbReference type="GO" id="GO:0160148">
    <property type="term" value="F:tRNA pseudouridine(55) synthase activity"/>
    <property type="evidence" value="ECO:0007669"/>
    <property type="project" value="UniProtKB-EC"/>
</dbReference>
<evidence type="ECO:0000256" key="4">
    <source>
        <dbReference type="ARBA" id="ARBA00023235"/>
    </source>
</evidence>
<evidence type="ECO:0000256" key="2">
    <source>
        <dbReference type="ARBA" id="ARBA00005642"/>
    </source>
</evidence>
<evidence type="ECO:0000256" key="3">
    <source>
        <dbReference type="ARBA" id="ARBA00022694"/>
    </source>
</evidence>
<dbReference type="SUPFAM" id="SSF55120">
    <property type="entry name" value="Pseudouridine synthase"/>
    <property type="match status" value="1"/>
</dbReference>
<dbReference type="HAMAP" id="MF_01080">
    <property type="entry name" value="TruB_bact"/>
    <property type="match status" value="1"/>
</dbReference>
<feature type="active site" description="Nucleophile" evidence="5">
    <location>
        <position position="46"/>
    </location>
</feature>
<dbReference type="Pfam" id="PF01509">
    <property type="entry name" value="TruB_N"/>
    <property type="match status" value="1"/>
</dbReference>
<dbReference type="CDD" id="cd02573">
    <property type="entry name" value="PseudoU_synth_EcTruB"/>
    <property type="match status" value="1"/>
</dbReference>
<dbReference type="AlphaFoldDB" id="A0A929RP62"/>
<evidence type="ECO:0000313" key="8">
    <source>
        <dbReference type="EMBL" id="MBF0966096.1"/>
    </source>
</evidence>
<dbReference type="InterPro" id="IPR020103">
    <property type="entry name" value="PsdUridine_synth_cat_dom_sf"/>
</dbReference>
<keyword evidence="3 5" id="KW-0819">tRNA processing</keyword>
<feature type="domain" description="Pseudouridine synthase II N-terminal" evidence="6">
    <location>
        <begin position="31"/>
        <end position="204"/>
    </location>
</feature>
<dbReference type="PANTHER" id="PTHR13767">
    <property type="entry name" value="TRNA-PSEUDOURIDINE SYNTHASE"/>
    <property type="match status" value="1"/>
</dbReference>
<comment type="caution">
    <text evidence="8">The sequence shown here is derived from an EMBL/GenBank/DDBJ whole genome shotgun (WGS) entry which is preliminary data.</text>
</comment>
<comment type="function">
    <text evidence="5">Responsible for synthesis of pseudouridine from uracil-55 in the psi GC loop of transfer RNAs.</text>
</comment>
<name>A0A929RP62_9ACTO</name>
<dbReference type="PANTHER" id="PTHR13767:SF2">
    <property type="entry name" value="PSEUDOURIDYLATE SYNTHASE TRUB1"/>
    <property type="match status" value="1"/>
</dbReference>
<dbReference type="InterPro" id="IPR002501">
    <property type="entry name" value="PsdUridine_synth_N"/>
</dbReference>
<dbReference type="GO" id="GO:0031119">
    <property type="term" value="P:tRNA pseudouridine synthesis"/>
    <property type="evidence" value="ECO:0007669"/>
    <property type="project" value="UniProtKB-UniRule"/>
</dbReference>
<gene>
    <name evidence="5 8" type="primary">truB</name>
    <name evidence="8" type="ORF">HXK09_02830</name>
</gene>
<evidence type="ECO:0000259" key="7">
    <source>
        <dbReference type="Pfam" id="PF16198"/>
    </source>
</evidence>
<dbReference type="Gene3D" id="3.30.2350.10">
    <property type="entry name" value="Pseudouridine synthase"/>
    <property type="match status" value="1"/>
</dbReference>
<keyword evidence="4 5" id="KW-0413">Isomerase</keyword>
<dbReference type="Proteomes" id="UP000759246">
    <property type="component" value="Unassembled WGS sequence"/>
</dbReference>
<dbReference type="InterPro" id="IPR032819">
    <property type="entry name" value="TruB_C"/>
</dbReference>
<dbReference type="GO" id="GO:0003723">
    <property type="term" value="F:RNA binding"/>
    <property type="evidence" value="ECO:0007669"/>
    <property type="project" value="InterPro"/>
</dbReference>
<dbReference type="InterPro" id="IPR036974">
    <property type="entry name" value="PUA_sf"/>
</dbReference>
<reference evidence="8" key="1">
    <citation type="submission" date="2020-04" db="EMBL/GenBank/DDBJ databases">
        <title>Deep metagenomics examines the oral microbiome during advanced dental caries in children, revealing novel taxa and co-occurrences with host molecules.</title>
        <authorList>
            <person name="Baker J.L."/>
            <person name="Morton J.T."/>
            <person name="Dinis M."/>
            <person name="Alvarez R."/>
            <person name="Tran N.C."/>
            <person name="Knight R."/>
            <person name="Edlund A."/>
        </authorList>
    </citation>
    <scope>NUCLEOTIDE SEQUENCE</scope>
    <source>
        <strain evidence="8">JCVI_30_bin.13</strain>
    </source>
</reference>
<evidence type="ECO:0000313" key="9">
    <source>
        <dbReference type="Proteomes" id="UP000759246"/>
    </source>
</evidence>
<dbReference type="Pfam" id="PF16198">
    <property type="entry name" value="TruB_C_2"/>
    <property type="match status" value="1"/>
</dbReference>
<dbReference type="NCBIfam" id="TIGR00431">
    <property type="entry name" value="TruB"/>
    <property type="match status" value="1"/>
</dbReference>
<comment type="catalytic activity">
    <reaction evidence="1 5">
        <text>uridine(55) in tRNA = pseudouridine(55) in tRNA</text>
        <dbReference type="Rhea" id="RHEA:42532"/>
        <dbReference type="Rhea" id="RHEA-COMP:10101"/>
        <dbReference type="Rhea" id="RHEA-COMP:10102"/>
        <dbReference type="ChEBI" id="CHEBI:65314"/>
        <dbReference type="ChEBI" id="CHEBI:65315"/>
        <dbReference type="EC" id="5.4.99.25"/>
    </reaction>
</comment>
<proteinExistence type="inferred from homology"/>